<dbReference type="GO" id="GO:0003884">
    <property type="term" value="F:D-amino-acid oxidase activity"/>
    <property type="evidence" value="ECO:0007669"/>
    <property type="project" value="InterPro"/>
</dbReference>
<evidence type="ECO:0000256" key="3">
    <source>
        <dbReference type="ARBA" id="ARBA00011964"/>
    </source>
</evidence>
<feature type="transmembrane region" description="Helical" evidence="17">
    <location>
        <begin position="769"/>
        <end position="789"/>
    </location>
</feature>
<feature type="transmembrane region" description="Helical" evidence="17">
    <location>
        <begin position="809"/>
        <end position="825"/>
    </location>
</feature>
<comment type="catalytic activity">
    <reaction evidence="15">
        <text>an alpha-D-Man-(1-&gt;2)-alpha-D-Man-(1-&gt;2)-alpha-D-Man-(1-&gt;3)-[alpha-D-Man-(1-&gt;6)]-beta-D-Man-(1-&gt;4)-beta-D-GlcNAc-(1-&gt;4)-alpha-D-GlcNAc-diphospho-di-trans,poly-cis-dolichol + a di-trans,poly-cis-dolichyl beta-D-mannosyl phosphate = an alpha-D-Man-(1-&gt;2)-alpha-D-Man-(1-&gt;2)-alpha-D-Man-(1-&gt;3)-[alpha-D-Man-(1-&gt;3)-alpha-D-Man-(1-&gt;6)]-beta-D-Man-(1-&gt;4)-beta-D-GlcNAc-(1-&gt;4)-alpha-D-GlcNAc-diphospho-di-trans,poly-cis-dolichol + a di-trans,poly-cis-dolichyl phosphate + H(+)</text>
        <dbReference type="Rhea" id="RHEA:29527"/>
        <dbReference type="Rhea" id="RHEA-COMP:19498"/>
        <dbReference type="Rhea" id="RHEA-COMP:19501"/>
        <dbReference type="Rhea" id="RHEA-COMP:19516"/>
        <dbReference type="Rhea" id="RHEA-COMP:19517"/>
        <dbReference type="ChEBI" id="CHEBI:15378"/>
        <dbReference type="ChEBI" id="CHEBI:57683"/>
        <dbReference type="ChEBI" id="CHEBI:58211"/>
        <dbReference type="ChEBI" id="CHEBI:132515"/>
        <dbReference type="ChEBI" id="CHEBI:132516"/>
        <dbReference type="EC" id="2.4.1.258"/>
    </reaction>
    <physiologicalReaction direction="left-to-right" evidence="15">
        <dbReference type="Rhea" id="RHEA:29528"/>
    </physiologicalReaction>
</comment>
<reference evidence="19 20" key="1">
    <citation type="submission" date="2015-06" db="EMBL/GenBank/DDBJ databases">
        <title>Survival trade-offs in plant roots during colonization by closely related pathogenic and mutualistic fungi.</title>
        <authorList>
            <person name="Hacquard S."/>
            <person name="Kracher B."/>
            <person name="Hiruma K."/>
            <person name="Weinman A."/>
            <person name="Muench P."/>
            <person name="Garrido Oter R."/>
            <person name="Ver Loren van Themaat E."/>
            <person name="Dallerey J.-F."/>
            <person name="Damm U."/>
            <person name="Henrissat B."/>
            <person name="Lespinet O."/>
            <person name="Thon M."/>
            <person name="Kemen E."/>
            <person name="McHardy A.C."/>
            <person name="Schulze-Lefert P."/>
            <person name="O'Connell R.J."/>
        </authorList>
    </citation>
    <scope>NUCLEOTIDE SEQUENCE [LARGE SCALE GENOMIC DNA]</scope>
    <source>
        <strain evidence="19 20">MAFF 238704</strain>
    </source>
</reference>
<protein>
    <recommendedName>
        <fullName evidence="4">Dol-P-Man:Man(5)GlcNAc(2)-PP-Dol alpha-1,3-mannosyltransferase</fullName>
        <ecNumber evidence="3">2.4.1.258</ecNumber>
    </recommendedName>
    <alternativeName>
        <fullName evidence="13">Asparagine-linked glycosylation protein 6</fullName>
    </alternativeName>
    <alternativeName>
        <fullName evidence="12">Dol-P-Man-dependent alpha(1-3)-mannosyltransferase</fullName>
    </alternativeName>
    <alternativeName>
        <fullName evidence="11">Dolichyl-P-Man:Man(5)GlcNAc(2)-PP-dolichyl mannosyltransferase</fullName>
    </alternativeName>
</protein>
<feature type="transmembrane region" description="Helical" evidence="17">
    <location>
        <begin position="551"/>
        <end position="570"/>
    </location>
</feature>
<evidence type="ECO:0000256" key="14">
    <source>
        <dbReference type="ARBA" id="ARBA00044743"/>
    </source>
</evidence>
<evidence type="ECO:0000256" key="6">
    <source>
        <dbReference type="ARBA" id="ARBA00022679"/>
    </source>
</evidence>
<feature type="transmembrane region" description="Helical" evidence="17">
    <location>
        <begin position="623"/>
        <end position="647"/>
    </location>
</feature>
<comment type="similarity">
    <text evidence="16">Belongs to the glycosyltransferase ALG3 family.</text>
</comment>
<dbReference type="PANTHER" id="PTHR12646:SF0">
    <property type="entry name" value="DOL-P-MAN:MAN(5)GLCNAC(2)-PP-DOL ALPHA-1,3-MANNOSYLTRANSFERASE"/>
    <property type="match status" value="1"/>
</dbReference>
<comment type="subcellular location">
    <subcellularLocation>
        <location evidence="1">Endoplasmic reticulum membrane</location>
        <topology evidence="1">Multi-pass membrane protein</topology>
    </subcellularLocation>
</comment>
<evidence type="ECO:0000259" key="18">
    <source>
        <dbReference type="Pfam" id="PF01266"/>
    </source>
</evidence>
<dbReference type="Gene3D" id="3.40.50.720">
    <property type="entry name" value="NAD(P)-binding Rossmann-like Domain"/>
    <property type="match status" value="1"/>
</dbReference>
<keyword evidence="6" id="KW-0808">Transferase</keyword>
<comment type="function">
    <text evidence="14">Dol-P-Man:Man(5)GlcNAc(2)-PP-Dol alpha-1,3-mannosyltransferase that operates in the biosynthetic pathway of dolichol-linked oligosaccharides, the glycan precursors employed in protein asparagine (N)-glycosylation. The assembly of dolichol-linked oligosaccharides begins on the cytosolic side of the endoplasmic reticulum membrane and finishes in its lumen. The sequential addition of sugars to dolichol pyrophosphate produces dolichol-linked oligosaccharides containing fourteen sugars, including two GlcNAcs, nine mannoses and three glucoses. Once assembled, the oligosaccharide is transferred from the lipid to nascent proteins by oligosaccharyltransferases. In the lumen of the endoplasmic reticulum, adds the first dolichyl beta-D-mannosyl phosphate derived mannose in an alpha-1,3 linkage to Man(5)GlcNAc(2)-PP-dolichol to produce Man(6)GlcNAc(2)-PP-dolichol.</text>
</comment>
<feature type="transmembrane region" description="Helical" evidence="17">
    <location>
        <begin position="837"/>
        <end position="854"/>
    </location>
</feature>
<evidence type="ECO:0000256" key="11">
    <source>
        <dbReference type="ARBA" id="ARBA00030065"/>
    </source>
</evidence>
<evidence type="ECO:0000256" key="1">
    <source>
        <dbReference type="ARBA" id="ARBA00004477"/>
    </source>
</evidence>
<name>A0A161W026_COLIC</name>
<evidence type="ECO:0000256" key="5">
    <source>
        <dbReference type="ARBA" id="ARBA00022676"/>
    </source>
</evidence>
<organism evidence="19 20">
    <name type="scientific">Colletotrichum incanum</name>
    <name type="common">Soybean anthracnose fungus</name>
    <dbReference type="NCBI Taxonomy" id="1573173"/>
    <lineage>
        <taxon>Eukaryota</taxon>
        <taxon>Fungi</taxon>
        <taxon>Dikarya</taxon>
        <taxon>Ascomycota</taxon>
        <taxon>Pezizomycotina</taxon>
        <taxon>Sordariomycetes</taxon>
        <taxon>Hypocreomycetidae</taxon>
        <taxon>Glomerellales</taxon>
        <taxon>Glomerellaceae</taxon>
        <taxon>Colletotrichum</taxon>
        <taxon>Colletotrichum spaethianum species complex</taxon>
    </lineage>
</organism>
<dbReference type="AlphaFoldDB" id="A0A161W026"/>
<dbReference type="PROSITE" id="PS00677">
    <property type="entry name" value="DAO"/>
    <property type="match status" value="1"/>
</dbReference>
<dbReference type="EMBL" id="LFIW01002106">
    <property type="protein sequence ID" value="KZL79335.1"/>
    <property type="molecule type" value="Genomic_DNA"/>
</dbReference>
<keyword evidence="10 17" id="KW-0472">Membrane</keyword>
<evidence type="ECO:0000256" key="2">
    <source>
        <dbReference type="ARBA" id="ARBA00004922"/>
    </source>
</evidence>
<keyword evidence="9 17" id="KW-1133">Transmembrane helix</keyword>
<dbReference type="GO" id="GO:0052925">
    <property type="term" value="F:dol-P-Man:Man(5)GlcNAc(2)-PP-Dol alpha-1,3-mannosyltransferase activity"/>
    <property type="evidence" value="ECO:0007669"/>
    <property type="project" value="UniProtKB-EC"/>
</dbReference>
<evidence type="ECO:0000256" key="16">
    <source>
        <dbReference type="ARBA" id="ARBA00093457"/>
    </source>
</evidence>
<dbReference type="UniPathway" id="UPA00378"/>
<evidence type="ECO:0000256" key="12">
    <source>
        <dbReference type="ARBA" id="ARBA00030368"/>
    </source>
</evidence>
<keyword evidence="5" id="KW-0328">Glycosyltransferase</keyword>
<evidence type="ECO:0000256" key="10">
    <source>
        <dbReference type="ARBA" id="ARBA00023136"/>
    </source>
</evidence>
<evidence type="ECO:0000256" key="13">
    <source>
        <dbReference type="ARBA" id="ARBA00030742"/>
    </source>
</evidence>
<feature type="transmembrane region" description="Helical" evidence="17">
    <location>
        <begin position="590"/>
        <end position="611"/>
    </location>
</feature>
<evidence type="ECO:0000256" key="4">
    <source>
        <dbReference type="ARBA" id="ARBA00015561"/>
    </source>
</evidence>
<dbReference type="InterPro" id="IPR006181">
    <property type="entry name" value="D-amino_acid_oxidase_CS"/>
</dbReference>
<feature type="domain" description="FAD dependent oxidoreductase" evidence="18">
    <location>
        <begin position="5"/>
        <end position="349"/>
    </location>
</feature>
<dbReference type="Pfam" id="PF05208">
    <property type="entry name" value="ALG3"/>
    <property type="match status" value="1"/>
</dbReference>
<accession>A0A161W026</accession>
<evidence type="ECO:0000313" key="19">
    <source>
        <dbReference type="EMBL" id="KZL79335.1"/>
    </source>
</evidence>
<dbReference type="PANTHER" id="PTHR12646">
    <property type="entry name" value="NOT56 - RELATED"/>
    <property type="match status" value="1"/>
</dbReference>
<evidence type="ECO:0000256" key="9">
    <source>
        <dbReference type="ARBA" id="ARBA00022989"/>
    </source>
</evidence>
<dbReference type="InterPro" id="IPR006076">
    <property type="entry name" value="FAD-dep_OxRdtase"/>
</dbReference>
<dbReference type="InterPro" id="IPR007873">
    <property type="entry name" value="Glycosyltransferase_ALG3"/>
</dbReference>
<dbReference type="Pfam" id="PF01266">
    <property type="entry name" value="DAO"/>
    <property type="match status" value="1"/>
</dbReference>
<keyword evidence="20" id="KW-1185">Reference proteome</keyword>
<dbReference type="Proteomes" id="UP000076584">
    <property type="component" value="Unassembled WGS sequence"/>
</dbReference>
<gene>
    <name evidence="19" type="ORF">CI238_01252</name>
</gene>
<comment type="caution">
    <text evidence="19">The sequence shown here is derived from an EMBL/GenBank/DDBJ whole genome shotgun (WGS) entry which is preliminary data.</text>
</comment>
<proteinExistence type="inferred from homology"/>
<evidence type="ECO:0000313" key="20">
    <source>
        <dbReference type="Proteomes" id="UP000076584"/>
    </source>
</evidence>
<evidence type="ECO:0000256" key="17">
    <source>
        <dbReference type="SAM" id="Phobius"/>
    </source>
</evidence>
<evidence type="ECO:0000256" key="7">
    <source>
        <dbReference type="ARBA" id="ARBA00022692"/>
    </source>
</evidence>
<sequence length="868" mass="96582">MTNNIVVLGAGVSGLTAALLLSKSKANSVTLISKHMPGDYDIEYTSPWAGANVLPMAPEFDSRWERRTWPELKRLAAEVPEAGIHFQKSQVFRRKADIEAGGNPYDALYAVDPWYRNLLPDFRDLRADELPANAHSGSEFTSVCINTALYLPWLVGQCRKNGVVFKRGVIAHIHELKALHHSGKPADIIVNSSGLLACKLGGVEDKKVQPARGQVVVVRNEIEPMATISGTDDGPTEVCYMMTRAAGGGTILGGTYDKGNWDPIPDPNIANRIMKRCVELSPALTGGKGVEGLDVIRHGVGLRPYREGGVRIETDKTTFEDGTPIVHNYGHAGWGYQGSYGCAEKVVELVNQIRAEKGEKLADEPKIFPWDRASKLVVVKSMSWNISKVSLPSQYDLARQQWAHGVIWTLHLLFATAFTSSPVHYQASQPTQHSLRSRAMANQAPPIYVQATHLVLDVANGRHALSRAIPPLLLALDAVLCGLIIWKVPYTEIDWVAYMEQVSQFVSGERDYTKIKGGTGPLVYPAAHVYTYTGLYYLTDEGKNIFLAQQLFAILYLATLAVVMACYWQAKVPPYIFPLLILSKRLHSVFVLRCFNDCVATLFLWLAIFFFQKRLWTPGAVLYSWGLGIKMSLLLVLPAVGVILFLGRGFGGSLRAAWLMAQVQIVIGVPFFSNNAKGYLGRAFELSRQFFFKWTVNWRFVGEETFLSKPFSIALLGLHLFTLLVFIFTRWLNPAQRPLSSLVPAMLQGKSPFSPREEAQVASRVTPRYVLTTILSANVMGLLFARSLHYQFYAYLAWSTPYLLWRSGLPVYVVYILWAVQEWAWNVYPSTDMSSEFVVGVMAVTVAATWFGTADEGTPAEKPESKKR</sequence>
<keyword evidence="8" id="KW-0256">Endoplasmic reticulum</keyword>
<comment type="pathway">
    <text evidence="2">Protein modification; protein glycosylation.</text>
</comment>
<feature type="transmembrane region" description="Helical" evidence="17">
    <location>
        <begin position="711"/>
        <end position="732"/>
    </location>
</feature>
<evidence type="ECO:0000256" key="8">
    <source>
        <dbReference type="ARBA" id="ARBA00022824"/>
    </source>
</evidence>
<keyword evidence="7 17" id="KW-0812">Transmembrane</keyword>
<dbReference type="STRING" id="1573173.A0A161W026"/>
<dbReference type="GO" id="GO:0005789">
    <property type="term" value="C:endoplasmic reticulum membrane"/>
    <property type="evidence" value="ECO:0007669"/>
    <property type="project" value="UniProtKB-SubCell"/>
</dbReference>
<dbReference type="Gene3D" id="3.30.9.10">
    <property type="entry name" value="D-Amino Acid Oxidase, subunit A, domain 2"/>
    <property type="match status" value="1"/>
</dbReference>
<evidence type="ECO:0000256" key="15">
    <source>
        <dbReference type="ARBA" id="ARBA00049506"/>
    </source>
</evidence>
<dbReference type="SUPFAM" id="SSF54373">
    <property type="entry name" value="FAD-linked reductases, C-terminal domain"/>
    <property type="match status" value="1"/>
</dbReference>
<dbReference type="SUPFAM" id="SSF51971">
    <property type="entry name" value="Nucleotide-binding domain"/>
    <property type="match status" value="1"/>
</dbReference>
<dbReference type="EC" id="2.4.1.258" evidence="3"/>
<feature type="transmembrane region" description="Helical" evidence="17">
    <location>
        <begin position="654"/>
        <end position="672"/>
    </location>
</feature>